<dbReference type="OrthoDB" id="597123at2"/>
<protein>
    <recommendedName>
        <fullName evidence="4">Lipoprotein</fullName>
    </recommendedName>
</protein>
<evidence type="ECO:0000313" key="3">
    <source>
        <dbReference type="Proteomes" id="UP000199134"/>
    </source>
</evidence>
<proteinExistence type="predicted"/>
<dbReference type="Proteomes" id="UP000199134">
    <property type="component" value="Unassembled WGS sequence"/>
</dbReference>
<organism evidence="2 3">
    <name type="scientific">Prevotella communis</name>
    <dbReference type="NCBI Taxonomy" id="2913614"/>
    <lineage>
        <taxon>Bacteria</taxon>
        <taxon>Pseudomonadati</taxon>
        <taxon>Bacteroidota</taxon>
        <taxon>Bacteroidia</taxon>
        <taxon>Bacteroidales</taxon>
        <taxon>Prevotellaceae</taxon>
        <taxon>Prevotella</taxon>
    </lineage>
</organism>
<dbReference type="Gene3D" id="1.20.58.60">
    <property type="match status" value="1"/>
</dbReference>
<evidence type="ECO:0000313" key="2">
    <source>
        <dbReference type="EMBL" id="SDO34411.1"/>
    </source>
</evidence>
<comment type="caution">
    <text evidence="2">The sequence shown here is derived from an EMBL/GenBank/DDBJ whole genome shotgun (WGS) entry which is preliminary data.</text>
</comment>
<dbReference type="PROSITE" id="PS51257">
    <property type="entry name" value="PROKAR_LIPOPROTEIN"/>
    <property type="match status" value="1"/>
</dbReference>
<accession>A0A1H0ITN2</accession>
<keyword evidence="1" id="KW-0175">Coiled coil</keyword>
<feature type="coiled-coil region" evidence="1">
    <location>
        <begin position="104"/>
        <end position="180"/>
    </location>
</feature>
<gene>
    <name evidence="2" type="ORF">SAMN04487900_11688</name>
</gene>
<dbReference type="AlphaFoldDB" id="A0A1H0ITN2"/>
<evidence type="ECO:0000256" key="1">
    <source>
        <dbReference type="SAM" id="Coils"/>
    </source>
</evidence>
<dbReference type="EMBL" id="FNIW01000016">
    <property type="protein sequence ID" value="SDO34411.1"/>
    <property type="molecule type" value="Genomic_DNA"/>
</dbReference>
<evidence type="ECO:0008006" key="4">
    <source>
        <dbReference type="Google" id="ProtNLM"/>
    </source>
</evidence>
<dbReference type="RefSeq" id="WP_091854261.1">
    <property type="nucleotide sequence ID" value="NZ_FNIW01000016.1"/>
</dbReference>
<sequence length="283" mass="32779">MRKFLFFALALLALASCKDKPNTRETADLNQRIDSLNRVNVQKDNEINDMLETLNTIEDGFRAINEAQGRVTVERRGEGADAAQRIRENMQFINETMTQNKDLINKLRLRLRDSNTASEQLRKTLENLTAQLEAKESELAVLRQELEAKDIHIAELDEQVSQLNEDVTTLKDDKARKEETISQQDKELNTAWYVFGTKRELKEQNILKSGEVLQGNFNKNYFTKIDIRVDKEIKLMSRDAKLLTNHPAGSYTLERDANKQYVLRITNPQQFWSTSKYLVVQVK</sequence>
<reference evidence="3" key="1">
    <citation type="submission" date="2016-10" db="EMBL/GenBank/DDBJ databases">
        <authorList>
            <person name="de Groot N.N."/>
        </authorList>
    </citation>
    <scope>NUCLEOTIDE SEQUENCE [LARGE SCALE GENOMIC DNA]</scope>
    <source>
        <strain evidence="3">BP1-145</strain>
    </source>
</reference>
<name>A0A1H0ITN2_9BACT</name>